<name>A0A9P4TBK1_CURKU</name>
<proteinExistence type="predicted"/>
<dbReference type="Proteomes" id="UP000801428">
    <property type="component" value="Unassembled WGS sequence"/>
</dbReference>
<organism evidence="1 2">
    <name type="scientific">Curvularia kusanoi</name>
    <name type="common">Cochliobolus kusanoi</name>
    <dbReference type="NCBI Taxonomy" id="90978"/>
    <lineage>
        <taxon>Eukaryota</taxon>
        <taxon>Fungi</taxon>
        <taxon>Dikarya</taxon>
        <taxon>Ascomycota</taxon>
        <taxon>Pezizomycotina</taxon>
        <taxon>Dothideomycetes</taxon>
        <taxon>Pleosporomycetidae</taxon>
        <taxon>Pleosporales</taxon>
        <taxon>Pleosporineae</taxon>
        <taxon>Pleosporaceae</taxon>
        <taxon>Curvularia</taxon>
    </lineage>
</organism>
<dbReference type="EMBL" id="SWKU01000015">
    <property type="protein sequence ID" value="KAF3000057.1"/>
    <property type="molecule type" value="Genomic_DNA"/>
</dbReference>
<protein>
    <submittedName>
        <fullName evidence="1">Uncharacterized protein</fullName>
    </submittedName>
</protein>
<evidence type="ECO:0000313" key="2">
    <source>
        <dbReference type="Proteomes" id="UP000801428"/>
    </source>
</evidence>
<dbReference type="OrthoDB" id="5150738at2759"/>
<evidence type="ECO:0000313" key="1">
    <source>
        <dbReference type="EMBL" id="KAF3000057.1"/>
    </source>
</evidence>
<comment type="caution">
    <text evidence="1">The sequence shown here is derived from an EMBL/GenBank/DDBJ whole genome shotgun (WGS) entry which is preliminary data.</text>
</comment>
<gene>
    <name evidence="1" type="ORF">E8E13_000623</name>
</gene>
<reference evidence="1" key="1">
    <citation type="submission" date="2019-04" db="EMBL/GenBank/DDBJ databases">
        <title>Sequencing of skin fungus with MAO and IRED activity.</title>
        <authorList>
            <person name="Marsaioli A.J."/>
            <person name="Bonatto J.M.C."/>
            <person name="Reis Junior O."/>
        </authorList>
    </citation>
    <scope>NUCLEOTIDE SEQUENCE</scope>
    <source>
        <strain evidence="1">30M1</strain>
    </source>
</reference>
<accession>A0A9P4TBK1</accession>
<keyword evidence="2" id="KW-1185">Reference proteome</keyword>
<sequence length="397" mass="43830">MGVELEIKNINIIGPGPPLVGEKREAIKGAIMTPIGYAGSPKLNWELTAEVGDSNILPEAIVDGLKNKVGDLNSGSIGEQIYQFFKGWAPCSAKECKVSIKGFDNLGQWSVKWPAAQPLDLNRFPFGPQVTTAMPLGAVLEILGDAKAKNKAGNPLASSGALDAARIKILTKKDFASFTKISSSDIDDEFLGFFSLLTSYCVLAKFTDPKKGPKHLLPVMPRTDFVAQYNKFIEPKLKKQFLDKTVSLLDVVVKVSGNAQLATEGFKWNTGRTVNIPEVWADKTKNLAAGKLDIEDFINHIQGFDKKTKKALPKMDLLKLMDKAMRHGQIGSLSNKMETVLDSTKEAPIFEFRELDPVLGPNLRTTLESYEKKVIAYHRRFKKRNVFIEGDTDVSQE</sequence>
<dbReference type="AlphaFoldDB" id="A0A9P4TBK1"/>